<evidence type="ECO:0000313" key="1">
    <source>
        <dbReference type="EMBL" id="TSA81103.1"/>
    </source>
</evidence>
<name>A0A553ULM1_9DEIO</name>
<dbReference type="OrthoDB" id="71152at2"/>
<proteinExistence type="predicted"/>
<protein>
    <submittedName>
        <fullName evidence="1">DUF2946 domain-containing protein</fullName>
    </submittedName>
</protein>
<dbReference type="RefSeq" id="WP_143721770.1">
    <property type="nucleotide sequence ID" value="NZ_VKDB01000025.1"/>
</dbReference>
<dbReference type="Proteomes" id="UP000316092">
    <property type="component" value="Unassembled WGS sequence"/>
</dbReference>
<sequence length="141" mass="15355">MTPAAKQRLLRLWTALLCLAASFAYLLREPDHLSGSLSLQAVAGMAMNMGNMDMGGEMADMEMDQADHSAHAPSSAPNKSAHSHARHCPFCFSAAFALETQGVELWVDTAKHADFSSFPYHPPHLLTLRHAEARAPPPFQS</sequence>
<organism evidence="1 2">
    <name type="scientific">Deinococcus detaillensis</name>
    <dbReference type="NCBI Taxonomy" id="2592048"/>
    <lineage>
        <taxon>Bacteria</taxon>
        <taxon>Thermotogati</taxon>
        <taxon>Deinococcota</taxon>
        <taxon>Deinococci</taxon>
        <taxon>Deinococcales</taxon>
        <taxon>Deinococcaceae</taxon>
        <taxon>Deinococcus</taxon>
    </lineage>
</organism>
<evidence type="ECO:0000313" key="2">
    <source>
        <dbReference type="Proteomes" id="UP000316092"/>
    </source>
</evidence>
<keyword evidence="2" id="KW-1185">Reference proteome</keyword>
<dbReference type="InterPro" id="IPR021333">
    <property type="entry name" value="DUF2946"/>
</dbReference>
<comment type="caution">
    <text evidence="1">The sequence shown here is derived from an EMBL/GenBank/DDBJ whole genome shotgun (WGS) entry which is preliminary data.</text>
</comment>
<dbReference type="AlphaFoldDB" id="A0A553ULM1"/>
<accession>A0A553ULM1</accession>
<dbReference type="EMBL" id="VKDB01000025">
    <property type="protein sequence ID" value="TSA81103.1"/>
    <property type="molecule type" value="Genomic_DNA"/>
</dbReference>
<reference evidence="1 2" key="1">
    <citation type="submission" date="2019-07" db="EMBL/GenBank/DDBJ databases">
        <title>Deinococcus detaillus sp. nov., isolated from humus soil in Antarctica.</title>
        <authorList>
            <person name="Zhang K."/>
        </authorList>
    </citation>
    <scope>NUCLEOTIDE SEQUENCE [LARGE SCALE GENOMIC DNA]</scope>
    <source>
        <strain evidence="1 2">H1</strain>
    </source>
</reference>
<gene>
    <name evidence="1" type="ORF">FNU79_15860</name>
</gene>
<dbReference type="Pfam" id="PF11162">
    <property type="entry name" value="DUF2946"/>
    <property type="match status" value="1"/>
</dbReference>